<dbReference type="Pfam" id="PF01464">
    <property type="entry name" value="SLT"/>
    <property type="match status" value="1"/>
</dbReference>
<keyword evidence="2" id="KW-0732">Signal</keyword>
<accession>A0ABV5D143</accession>
<organism evidence="4 5">
    <name type="scientific">Polymorphospora lycopeni</name>
    <dbReference type="NCBI Taxonomy" id="3140240"/>
    <lineage>
        <taxon>Bacteria</taxon>
        <taxon>Bacillati</taxon>
        <taxon>Actinomycetota</taxon>
        <taxon>Actinomycetes</taxon>
        <taxon>Micromonosporales</taxon>
        <taxon>Micromonosporaceae</taxon>
        <taxon>Polymorphospora</taxon>
    </lineage>
</organism>
<dbReference type="RefSeq" id="WP_375736790.1">
    <property type="nucleotide sequence ID" value="NZ_JBCGDC010000173.1"/>
</dbReference>
<evidence type="ECO:0000256" key="2">
    <source>
        <dbReference type="SAM" id="SignalP"/>
    </source>
</evidence>
<feature type="region of interest" description="Disordered" evidence="1">
    <location>
        <begin position="48"/>
        <end position="110"/>
    </location>
</feature>
<proteinExistence type="predicted"/>
<name>A0ABV5D143_9ACTN</name>
<feature type="compositionally biased region" description="Pro residues" evidence="1">
    <location>
        <begin position="54"/>
        <end position="63"/>
    </location>
</feature>
<protein>
    <submittedName>
        <fullName evidence="4">Lytic transglycosylase domain-containing protein</fullName>
        <ecNumber evidence="4">4.2.2.n1</ecNumber>
    </submittedName>
</protein>
<evidence type="ECO:0000259" key="3">
    <source>
        <dbReference type="Pfam" id="PF01464"/>
    </source>
</evidence>
<reference evidence="4 5" key="1">
    <citation type="submission" date="2024-04" db="EMBL/GenBank/DDBJ databases">
        <title>Polymorphospora sp. isolated from Baiyangdian Lake in Xiong'an New Area.</title>
        <authorList>
            <person name="Zhang X."/>
            <person name="Liu J."/>
        </authorList>
    </citation>
    <scope>NUCLEOTIDE SEQUENCE [LARGE SCALE GENOMIC DNA]</scope>
    <source>
        <strain evidence="4 5">2-325</strain>
    </source>
</reference>
<gene>
    <name evidence="4" type="ORF">AAFH96_32840</name>
</gene>
<sequence>MRTRARRTVVVLVAAVLAVAGCGDAGGDLAGDGLAGDGMSDVVAPVVEATGTPTPSPTPPPPHVQGLGAALTPSASPTPGATPSARPKPTRKPPVEAKLPPAVPAPAPSGCKPKYVGTQATRAQAKAALTEAAGRAYWPTSAPGIRVPVNLVKAVAWQESGWQSNIIACDGGIGLMQVMPDTAAYVNMRFEKNYDVDDYRDNATLGANYLAWLIKYFGDVYFGGDYTLTYDGECASHTAPCLVNAVLAAYNFGYGKVDTADGLVIPNPRYVENVRWLTTGCECLAF</sequence>
<evidence type="ECO:0000256" key="1">
    <source>
        <dbReference type="SAM" id="MobiDB-lite"/>
    </source>
</evidence>
<dbReference type="EMBL" id="JBCGDC010000173">
    <property type="protein sequence ID" value="MFB6397845.1"/>
    <property type="molecule type" value="Genomic_DNA"/>
</dbReference>
<dbReference type="SUPFAM" id="SSF53955">
    <property type="entry name" value="Lysozyme-like"/>
    <property type="match status" value="1"/>
</dbReference>
<dbReference type="EC" id="4.2.2.n1" evidence="4"/>
<feature type="chain" id="PRO_5047144590" evidence="2">
    <location>
        <begin position="26"/>
        <end position="286"/>
    </location>
</feature>
<evidence type="ECO:0000313" key="4">
    <source>
        <dbReference type="EMBL" id="MFB6397845.1"/>
    </source>
</evidence>
<dbReference type="GO" id="GO:0016829">
    <property type="term" value="F:lyase activity"/>
    <property type="evidence" value="ECO:0007669"/>
    <property type="project" value="UniProtKB-KW"/>
</dbReference>
<dbReference type="PANTHER" id="PTHR37423:SF2">
    <property type="entry name" value="MEMBRANE-BOUND LYTIC MUREIN TRANSGLYCOSYLASE C"/>
    <property type="match status" value="1"/>
</dbReference>
<dbReference type="PANTHER" id="PTHR37423">
    <property type="entry name" value="SOLUBLE LYTIC MUREIN TRANSGLYCOSYLASE-RELATED"/>
    <property type="match status" value="1"/>
</dbReference>
<comment type="caution">
    <text evidence="4">The sequence shown here is derived from an EMBL/GenBank/DDBJ whole genome shotgun (WGS) entry which is preliminary data.</text>
</comment>
<feature type="signal peptide" evidence="2">
    <location>
        <begin position="1"/>
        <end position="25"/>
    </location>
</feature>
<dbReference type="CDD" id="cd00254">
    <property type="entry name" value="LT-like"/>
    <property type="match status" value="1"/>
</dbReference>
<evidence type="ECO:0000313" key="5">
    <source>
        <dbReference type="Proteomes" id="UP001582793"/>
    </source>
</evidence>
<feature type="compositionally biased region" description="Low complexity" evidence="1">
    <location>
        <begin position="69"/>
        <end position="87"/>
    </location>
</feature>
<dbReference type="InterPro" id="IPR008258">
    <property type="entry name" value="Transglycosylase_SLT_dom_1"/>
</dbReference>
<keyword evidence="4" id="KW-0456">Lyase</keyword>
<feature type="domain" description="Transglycosylase SLT" evidence="3">
    <location>
        <begin position="146"/>
        <end position="260"/>
    </location>
</feature>
<dbReference type="InterPro" id="IPR023346">
    <property type="entry name" value="Lysozyme-like_dom_sf"/>
</dbReference>
<dbReference type="Gene3D" id="1.10.530.10">
    <property type="match status" value="1"/>
</dbReference>
<dbReference type="Proteomes" id="UP001582793">
    <property type="component" value="Unassembled WGS sequence"/>
</dbReference>
<keyword evidence="5" id="KW-1185">Reference proteome</keyword>
<dbReference type="PROSITE" id="PS51257">
    <property type="entry name" value="PROKAR_LIPOPROTEIN"/>
    <property type="match status" value="1"/>
</dbReference>